<dbReference type="EMBL" id="CP011114">
    <property type="protein sequence ID" value="AKG34865.1"/>
    <property type="molecule type" value="Genomic_DNA"/>
</dbReference>
<organism evidence="4 5">
    <name type="scientific">Paenibacillus durus ATCC 35681</name>
    <dbReference type="NCBI Taxonomy" id="1333534"/>
    <lineage>
        <taxon>Bacteria</taxon>
        <taxon>Bacillati</taxon>
        <taxon>Bacillota</taxon>
        <taxon>Bacilli</taxon>
        <taxon>Bacillales</taxon>
        <taxon>Paenibacillaceae</taxon>
        <taxon>Paenibacillus</taxon>
    </lineage>
</organism>
<dbReference type="OrthoDB" id="9790975at2"/>
<keyword evidence="2" id="KW-0288">FMN</keyword>
<accession>A0A0F7CIS8</accession>
<dbReference type="GO" id="GO:0016491">
    <property type="term" value="F:oxidoreductase activity"/>
    <property type="evidence" value="ECO:0007669"/>
    <property type="project" value="InterPro"/>
</dbReference>
<dbReference type="InterPro" id="IPR029039">
    <property type="entry name" value="Flavoprotein-like_sf"/>
</dbReference>
<feature type="domain" description="NADPH-dependent FMN reductase-like" evidence="3">
    <location>
        <begin position="1"/>
        <end position="107"/>
    </location>
</feature>
<dbReference type="PATRIC" id="fig|1333534.5.peg.2211"/>
<dbReference type="PANTHER" id="PTHR43278">
    <property type="entry name" value="NAD(P)H-DEPENDENT FMN-CONTAINING OXIDOREDUCTASE YWQN-RELATED"/>
    <property type="match status" value="1"/>
</dbReference>
<dbReference type="RefSeq" id="WP_025697684.1">
    <property type="nucleotide sequence ID" value="NZ_ASQQ01000532.1"/>
</dbReference>
<sequence>MKVIAVNGSPRTNRNTATLLQEALHGAQSRGAETKLVHLYSMDFKGCASCLSCKRKDSRLGGLCAMKDDLKEVLQEILACDVLLLGSPIYFGNVTGEMRSFLERLLFPNLSYNEGERSTFAGRINSGFIYTMNVTEERAREMNYEAVFQSNQNLLHILGGDSEILLSCDTYQFADYSKYEASRFDAEQKARVREEQFPVDCRKAFELGARLAAV</sequence>
<evidence type="ECO:0000313" key="4">
    <source>
        <dbReference type="EMBL" id="AKG34865.1"/>
    </source>
</evidence>
<evidence type="ECO:0000259" key="3">
    <source>
        <dbReference type="Pfam" id="PF03358"/>
    </source>
</evidence>
<evidence type="ECO:0000313" key="5">
    <source>
        <dbReference type="Proteomes" id="UP000034189"/>
    </source>
</evidence>
<evidence type="ECO:0000256" key="2">
    <source>
        <dbReference type="ARBA" id="ARBA00022643"/>
    </source>
</evidence>
<dbReference type="Gene3D" id="3.40.50.360">
    <property type="match status" value="1"/>
</dbReference>
<dbReference type="SUPFAM" id="SSF52218">
    <property type="entry name" value="Flavoproteins"/>
    <property type="match status" value="1"/>
</dbReference>
<proteinExistence type="predicted"/>
<dbReference type="InterPro" id="IPR051796">
    <property type="entry name" value="ISF_SsuE-like"/>
</dbReference>
<name>A0A0F7CIS8_PAEDU</name>
<reference evidence="4 5" key="2">
    <citation type="journal article" date="2016" name="Genome Announc.">
        <title>Genome Sequence of a Gram-Positive Diazotroph, Paenibacillus durus Type Strain ATCC 35681.</title>
        <authorList>
            <person name="Halim M.A."/>
            <person name="Rahman A.Y."/>
            <person name="Sim K.S."/>
            <person name="Yam H.C."/>
            <person name="Rahim A.A."/>
            <person name="Ghazali A.H."/>
            <person name="Najimudin N."/>
        </authorList>
    </citation>
    <scope>NUCLEOTIDE SEQUENCE [LARGE SCALE GENOMIC DNA]</scope>
    <source>
        <strain evidence="4 5">ATCC 35681</strain>
    </source>
</reference>
<dbReference type="Proteomes" id="UP000034189">
    <property type="component" value="Chromosome"/>
</dbReference>
<dbReference type="Pfam" id="PF03358">
    <property type="entry name" value="FMN_red"/>
    <property type="match status" value="1"/>
</dbReference>
<evidence type="ECO:0000256" key="1">
    <source>
        <dbReference type="ARBA" id="ARBA00022630"/>
    </source>
</evidence>
<dbReference type="PANTHER" id="PTHR43278:SF2">
    <property type="entry name" value="IRON-SULFUR FLAVOPROTEIN"/>
    <property type="match status" value="1"/>
</dbReference>
<protein>
    <submittedName>
        <fullName evidence="4">Flavodoxin</fullName>
    </submittedName>
</protein>
<dbReference type="AlphaFoldDB" id="A0A0F7CIS8"/>
<dbReference type="HOGENOM" id="CLU_050993_2_0_9"/>
<reference evidence="4 5" key="1">
    <citation type="submission" date="2015-03" db="EMBL/GenBank/DDBJ databases">
        <authorList>
            <person name="Abdul Halim M."/>
        </authorList>
    </citation>
    <scope>NUCLEOTIDE SEQUENCE [LARGE SCALE GENOMIC DNA]</scope>
    <source>
        <strain evidence="4 5">ATCC 35681</strain>
    </source>
</reference>
<dbReference type="InterPro" id="IPR005025">
    <property type="entry name" value="FMN_Rdtase-like_dom"/>
</dbReference>
<keyword evidence="1" id="KW-0285">Flavoprotein</keyword>
<gene>
    <name evidence="4" type="ORF">VK70_10050</name>
</gene>